<proteinExistence type="predicted"/>
<accession>A0A4V6Q710</accession>
<evidence type="ECO:0000259" key="1">
    <source>
        <dbReference type="Pfam" id="PF01968"/>
    </source>
</evidence>
<feature type="domain" description="Hydantoinase A/oxoprolinase" evidence="1">
    <location>
        <begin position="216"/>
        <end position="501"/>
    </location>
</feature>
<sequence>MDEYRVGVDVGGTFTDCVVVSDSGATWAVKARTTPEDQSGGVLDSVVAAAQAVGLPDVGSLLAACRTFVHGSTVATNVMVTRRGARTALLTTRGHEDAIRIGRGRQRVAGLPESRVTHVTHHAKPRPLVAPTDVVGLRERIDADGTVLVALDEKQVRATFEALVDSGVEALAVCLLWSITNPVHERRVREIAAEVAPDLYISLSSEVAPVLGEYERTTSTVVNSYVGPAVARYLTSLEERLGRAGLRSSILYTQADGGLAAAESVIARPLSILDSGPAAGVLGVASLAAEMTRQNVLCADVGGTTFDVGVVNGGTAEQDAYPVVDQYELRLPKVLIKSIGAGGGSIAWTDGRGVLRVGPQSAGAVPGPACYGNGGTQPTVTDAYLALGHLDPETPLASGIRPDMAAARAALSTVLGPERATPEEAAAAIVRIAENQMADLLHRVTMERGLDPRDFTLAVYGGAGPLFGAAIANIIGIDTVHVVPHSGAFSALGMLQTDLTWTAEESFVARVPMDPARRTELGDRVSALREQVTGVLGRHGNATDVRLRTSVGVRFALQAHHLDVELPGEPGDDGFDELVRSAFVARYRQTYGRNSAYEPAPVEVVYVRVVGSVGGGRSGHGFGATTGESTAAAPGERCVHFPGHGFTPARILDGAALVEGTGFDGPAIVHGAGETTTVPPGWHAGYTAGQLVLTRCDGTTNGSVR</sequence>
<dbReference type="Proteomes" id="UP000294927">
    <property type="component" value="Unassembled WGS sequence"/>
</dbReference>
<dbReference type="PANTHER" id="PTHR11365">
    <property type="entry name" value="5-OXOPROLINASE RELATED"/>
    <property type="match status" value="1"/>
</dbReference>
<dbReference type="InterPro" id="IPR043129">
    <property type="entry name" value="ATPase_NBD"/>
</dbReference>
<keyword evidence="4" id="KW-1185">Reference proteome</keyword>
<dbReference type="RefSeq" id="WP_166663905.1">
    <property type="nucleotide sequence ID" value="NZ_SOCP01000001.1"/>
</dbReference>
<dbReference type="EMBL" id="SOCP01000001">
    <property type="protein sequence ID" value="TDV57841.1"/>
    <property type="molecule type" value="Genomic_DNA"/>
</dbReference>
<dbReference type="AlphaFoldDB" id="A0A4V6Q710"/>
<dbReference type="Pfam" id="PF01968">
    <property type="entry name" value="Hydantoinase_A"/>
    <property type="match status" value="1"/>
</dbReference>
<evidence type="ECO:0000259" key="2">
    <source>
        <dbReference type="Pfam" id="PF05378"/>
    </source>
</evidence>
<evidence type="ECO:0000313" key="3">
    <source>
        <dbReference type="EMBL" id="TDV57841.1"/>
    </source>
</evidence>
<protein>
    <submittedName>
        <fullName evidence="3">N-methylhydantoinase A</fullName>
    </submittedName>
</protein>
<feature type="domain" description="Hydantoinase/oxoprolinase N-terminal" evidence="2">
    <location>
        <begin position="5"/>
        <end position="195"/>
    </location>
</feature>
<dbReference type="GO" id="GO:0005829">
    <property type="term" value="C:cytosol"/>
    <property type="evidence" value="ECO:0007669"/>
    <property type="project" value="TreeGrafter"/>
</dbReference>
<dbReference type="PANTHER" id="PTHR11365:SF23">
    <property type="entry name" value="HYPOTHETICAL 5-OXOPROLINASE (EUROFUNG)-RELATED"/>
    <property type="match status" value="1"/>
</dbReference>
<dbReference type="InterPro" id="IPR045079">
    <property type="entry name" value="Oxoprolinase-like"/>
</dbReference>
<dbReference type="GO" id="GO:0017168">
    <property type="term" value="F:5-oxoprolinase (ATP-hydrolyzing) activity"/>
    <property type="evidence" value="ECO:0007669"/>
    <property type="project" value="TreeGrafter"/>
</dbReference>
<dbReference type="InterPro" id="IPR008040">
    <property type="entry name" value="Hydant_A_N"/>
</dbReference>
<evidence type="ECO:0000313" key="4">
    <source>
        <dbReference type="Proteomes" id="UP000294927"/>
    </source>
</evidence>
<comment type="caution">
    <text evidence="3">The sequence shown here is derived from an EMBL/GenBank/DDBJ whole genome shotgun (WGS) entry which is preliminary data.</text>
</comment>
<name>A0A4V6Q710_9PSEU</name>
<gene>
    <name evidence="3" type="ORF">CLV71_101714</name>
</gene>
<dbReference type="InterPro" id="IPR002821">
    <property type="entry name" value="Hydantoinase_A"/>
</dbReference>
<dbReference type="GO" id="GO:0006749">
    <property type="term" value="P:glutathione metabolic process"/>
    <property type="evidence" value="ECO:0007669"/>
    <property type="project" value="TreeGrafter"/>
</dbReference>
<dbReference type="SUPFAM" id="SSF53067">
    <property type="entry name" value="Actin-like ATPase domain"/>
    <property type="match status" value="1"/>
</dbReference>
<organism evidence="3 4">
    <name type="scientific">Actinophytocola oryzae</name>
    <dbReference type="NCBI Taxonomy" id="502181"/>
    <lineage>
        <taxon>Bacteria</taxon>
        <taxon>Bacillati</taxon>
        <taxon>Actinomycetota</taxon>
        <taxon>Actinomycetes</taxon>
        <taxon>Pseudonocardiales</taxon>
        <taxon>Pseudonocardiaceae</taxon>
    </lineage>
</organism>
<dbReference type="Pfam" id="PF05378">
    <property type="entry name" value="Hydant_A_N"/>
    <property type="match status" value="1"/>
</dbReference>
<reference evidence="3 4" key="1">
    <citation type="submission" date="2019-03" db="EMBL/GenBank/DDBJ databases">
        <title>Genomic Encyclopedia of Archaeal and Bacterial Type Strains, Phase II (KMG-II): from individual species to whole genera.</title>
        <authorList>
            <person name="Goeker M."/>
        </authorList>
    </citation>
    <scope>NUCLEOTIDE SEQUENCE [LARGE SCALE GENOMIC DNA]</scope>
    <source>
        <strain evidence="3 4">DSM 45499</strain>
    </source>
</reference>